<comment type="caution">
    <text evidence="1">The sequence shown here is derived from an EMBL/GenBank/DDBJ whole genome shotgun (WGS) entry which is preliminary data.</text>
</comment>
<organism evidence="1 2">
    <name type="scientific">Nelumbo nucifera</name>
    <name type="common">Sacred lotus</name>
    <dbReference type="NCBI Taxonomy" id="4432"/>
    <lineage>
        <taxon>Eukaryota</taxon>
        <taxon>Viridiplantae</taxon>
        <taxon>Streptophyta</taxon>
        <taxon>Embryophyta</taxon>
        <taxon>Tracheophyta</taxon>
        <taxon>Spermatophyta</taxon>
        <taxon>Magnoliopsida</taxon>
        <taxon>Proteales</taxon>
        <taxon>Nelumbonaceae</taxon>
        <taxon>Nelumbo</taxon>
    </lineage>
</organism>
<proteinExistence type="predicted"/>
<evidence type="ECO:0000313" key="2">
    <source>
        <dbReference type="Proteomes" id="UP000607653"/>
    </source>
</evidence>
<accession>A0A822XT60</accession>
<name>A0A822XT60_NELNU</name>
<reference evidence="1 2" key="1">
    <citation type="journal article" date="2020" name="Mol. Biol. Evol.">
        <title>Distinct Expression and Methylation Patterns for Genes with Different Fates following a Single Whole-Genome Duplication in Flowering Plants.</title>
        <authorList>
            <person name="Shi T."/>
            <person name="Rahmani R.S."/>
            <person name="Gugger P.F."/>
            <person name="Wang M."/>
            <person name="Li H."/>
            <person name="Zhang Y."/>
            <person name="Li Z."/>
            <person name="Wang Q."/>
            <person name="Van de Peer Y."/>
            <person name="Marchal K."/>
            <person name="Chen J."/>
        </authorList>
    </citation>
    <scope>NUCLEOTIDE SEQUENCE [LARGE SCALE GENOMIC DNA]</scope>
    <source>
        <tissue evidence="1">Leaf</tissue>
    </source>
</reference>
<dbReference type="AlphaFoldDB" id="A0A822XT60"/>
<keyword evidence="2" id="KW-1185">Reference proteome</keyword>
<dbReference type="EMBL" id="DUZY01000001">
    <property type="protein sequence ID" value="DAD22005.1"/>
    <property type="molecule type" value="Genomic_DNA"/>
</dbReference>
<dbReference type="Proteomes" id="UP000607653">
    <property type="component" value="Unassembled WGS sequence"/>
</dbReference>
<evidence type="ECO:0000313" key="1">
    <source>
        <dbReference type="EMBL" id="DAD22005.1"/>
    </source>
</evidence>
<sequence length="120" mass="13138">MMSLKVLSNVSIVVRFAIGASSHMINCAFRKSSSIVLCFDMLHMLDSFALIGILNLEYAVRPPGITVAATPEVVVIRTIQFLDLIVASNAQYTYVFPVPPGPSMKNALEPFMFTRSNIVA</sequence>
<gene>
    <name evidence="1" type="ORF">HUJ06_023468</name>
</gene>
<protein>
    <submittedName>
        <fullName evidence="1">Uncharacterized protein</fullName>
    </submittedName>
</protein>